<dbReference type="Pfam" id="PF00561">
    <property type="entry name" value="Abhydrolase_1"/>
    <property type="match status" value="1"/>
</dbReference>
<dbReference type="Proteomes" id="UP000179454">
    <property type="component" value="Unassembled WGS sequence"/>
</dbReference>
<reference evidence="8 9" key="1">
    <citation type="submission" date="2019-11" db="EMBL/GenBank/DDBJ databases">
        <title>Whole-genome sequencing of Allorhizobium vitis.</title>
        <authorList>
            <person name="Gan H.M."/>
            <person name="Savka M.A."/>
        </authorList>
    </citation>
    <scope>NUCLEOTIDE SEQUENCE [LARGE SCALE GENOMIC DNA]</scope>
    <source>
        <strain evidence="7 9">RF2/1</strain>
        <strain evidence="6 8">T1/7</strain>
    </source>
</reference>
<dbReference type="InterPro" id="IPR029058">
    <property type="entry name" value="AB_hydrolase_fold"/>
</dbReference>
<evidence type="ECO:0000313" key="9">
    <source>
        <dbReference type="Proteomes" id="UP000179536"/>
    </source>
</evidence>
<evidence type="ECO:0000256" key="3">
    <source>
        <dbReference type="PIRNR" id="PIRNR005539"/>
    </source>
</evidence>
<sequence>MTGISASFRSRNPTETVLQSIRSFCVSSIEGFAPYGEYQTWYRITGDLTSGKPPLIVAHGGPGCTHDYVDSFRDIAATGRAVIHYDQVGNGKSTHLPDKGGDFWTVAFFKAELHNLIDHLGIRGAYCLLGQSWGGMLGAEFAVDQPEGLKALVIANSPASLRTWVSEANRLREALPADVQATLLAHEQAETTDSEEYMKATDVFNQRHVCRVVPMPAEVQRTFDAIAADPTVYHTMNGPNEFHVIGTMKDWTIEGRLSTINVPTLLISGRFDEATEACVQPFADEIPDVRWRIFEQSSHMPHVEERDACMAEVSAFLDQKAP</sequence>
<dbReference type="EMBL" id="MBFA02000005">
    <property type="protein sequence ID" value="MUP10188.1"/>
    <property type="molecule type" value="Genomic_DNA"/>
</dbReference>
<dbReference type="AlphaFoldDB" id="A0ABD6H7Z9"/>
<feature type="domain" description="AB hydrolase-1" evidence="5">
    <location>
        <begin position="53"/>
        <end position="305"/>
    </location>
</feature>
<evidence type="ECO:0000313" key="8">
    <source>
        <dbReference type="Proteomes" id="UP000179454"/>
    </source>
</evidence>
<comment type="similarity">
    <text evidence="1 3">Belongs to the peptidase S33 family.</text>
</comment>
<comment type="caution">
    <text evidence="7">The sequence shown here is derived from an EMBL/GenBank/DDBJ whole genome shotgun (WGS) entry which is preliminary data.</text>
</comment>
<evidence type="ECO:0000256" key="2">
    <source>
        <dbReference type="ARBA" id="ARBA00022801"/>
    </source>
</evidence>
<dbReference type="EMBL" id="MBFE02000004">
    <property type="protein sequence ID" value="MUO41688.1"/>
    <property type="molecule type" value="Genomic_DNA"/>
</dbReference>
<dbReference type="Proteomes" id="UP000179536">
    <property type="component" value="Unassembled WGS sequence"/>
</dbReference>
<dbReference type="PIRSF" id="PIRSF005539">
    <property type="entry name" value="Pept_S33_TRI_F1"/>
    <property type="match status" value="1"/>
</dbReference>
<evidence type="ECO:0000259" key="5">
    <source>
        <dbReference type="Pfam" id="PF00561"/>
    </source>
</evidence>
<gene>
    <name evidence="7" type="ORF">BBK91_009945</name>
    <name evidence="6" type="ORF">BBL17_007800</name>
</gene>
<dbReference type="PANTHER" id="PTHR43194:SF2">
    <property type="entry name" value="PEROXISOMAL MEMBRANE PROTEIN LPX1"/>
    <property type="match status" value="1"/>
</dbReference>
<dbReference type="Gene3D" id="3.40.50.1820">
    <property type="entry name" value="alpha/beta hydrolase"/>
    <property type="match status" value="1"/>
</dbReference>
<dbReference type="InterPro" id="IPR050228">
    <property type="entry name" value="Carboxylesterase_BioH"/>
</dbReference>
<keyword evidence="8" id="KW-1185">Reference proteome</keyword>
<feature type="active site" description="Proton donor" evidence="4">
    <location>
        <position position="299"/>
    </location>
</feature>
<feature type="active site" evidence="4">
    <location>
        <position position="272"/>
    </location>
</feature>
<dbReference type="SUPFAM" id="SSF53474">
    <property type="entry name" value="alpha/beta-Hydrolases"/>
    <property type="match status" value="1"/>
</dbReference>
<accession>A0ABD6H7Z9</accession>
<proteinExistence type="inferred from homology"/>
<organism evidence="7 9">
    <name type="scientific">Agrobacterium vitis</name>
    <name type="common">Rhizobium vitis</name>
    <dbReference type="NCBI Taxonomy" id="373"/>
    <lineage>
        <taxon>Bacteria</taxon>
        <taxon>Pseudomonadati</taxon>
        <taxon>Pseudomonadota</taxon>
        <taxon>Alphaproteobacteria</taxon>
        <taxon>Hyphomicrobiales</taxon>
        <taxon>Rhizobiaceae</taxon>
        <taxon>Rhizobium/Agrobacterium group</taxon>
        <taxon>Agrobacterium</taxon>
    </lineage>
</organism>
<dbReference type="NCBIfam" id="TIGR01250">
    <property type="entry name" value="pro_imino_pep_2"/>
    <property type="match status" value="1"/>
</dbReference>
<dbReference type="InterPro" id="IPR002410">
    <property type="entry name" value="Peptidase_S33"/>
</dbReference>
<feature type="active site" description="Nucleophile" evidence="4">
    <location>
        <position position="132"/>
    </location>
</feature>
<evidence type="ECO:0000256" key="4">
    <source>
        <dbReference type="PIRSR" id="PIRSR005539-1"/>
    </source>
</evidence>
<evidence type="ECO:0000313" key="7">
    <source>
        <dbReference type="EMBL" id="MUP10188.1"/>
    </source>
</evidence>
<dbReference type="PRINTS" id="PR00111">
    <property type="entry name" value="ABHYDROLASE"/>
</dbReference>
<dbReference type="PRINTS" id="PR00793">
    <property type="entry name" value="PROAMNOPTASE"/>
</dbReference>
<evidence type="ECO:0000313" key="6">
    <source>
        <dbReference type="EMBL" id="MUO41688.1"/>
    </source>
</evidence>
<keyword evidence="2 3" id="KW-0378">Hydrolase</keyword>
<dbReference type="InterPro" id="IPR000073">
    <property type="entry name" value="AB_hydrolase_1"/>
</dbReference>
<protein>
    <submittedName>
        <fullName evidence="7">Proline iminopeptidase-family hydrolase</fullName>
    </submittedName>
</protein>
<name>A0ABD6H7Z9_AGRVI</name>
<dbReference type="GO" id="GO:0016787">
    <property type="term" value="F:hydrolase activity"/>
    <property type="evidence" value="ECO:0007669"/>
    <property type="project" value="UniProtKB-KW"/>
</dbReference>
<dbReference type="PANTHER" id="PTHR43194">
    <property type="entry name" value="HYDROLASE ALPHA/BETA FOLD FAMILY"/>
    <property type="match status" value="1"/>
</dbReference>
<dbReference type="InterPro" id="IPR005945">
    <property type="entry name" value="Pro_imino_pep"/>
</dbReference>
<evidence type="ECO:0000256" key="1">
    <source>
        <dbReference type="ARBA" id="ARBA00010088"/>
    </source>
</evidence>